<evidence type="ECO:0000313" key="7">
    <source>
        <dbReference type="Proteomes" id="UP000198638"/>
    </source>
</evidence>
<dbReference type="PROSITE" id="PS00687">
    <property type="entry name" value="ALDEHYDE_DEHYDR_GLU"/>
    <property type="match status" value="1"/>
</dbReference>
<dbReference type="GO" id="GO:0016620">
    <property type="term" value="F:oxidoreductase activity, acting on the aldehyde or oxo group of donors, NAD or NADP as acceptor"/>
    <property type="evidence" value="ECO:0007669"/>
    <property type="project" value="InterPro"/>
</dbReference>
<gene>
    <name evidence="6" type="ORF">SAMN05192564_109111</name>
</gene>
<dbReference type="SUPFAM" id="SSF53720">
    <property type="entry name" value="ALDH-like"/>
    <property type="match status" value="1"/>
</dbReference>
<evidence type="ECO:0000259" key="5">
    <source>
        <dbReference type="Pfam" id="PF00171"/>
    </source>
</evidence>
<dbReference type="InterPro" id="IPR029510">
    <property type="entry name" value="Ald_DH_CS_GLU"/>
</dbReference>
<dbReference type="InterPro" id="IPR016161">
    <property type="entry name" value="Ald_DH/histidinol_DH"/>
</dbReference>
<dbReference type="CDD" id="cd07103">
    <property type="entry name" value="ALDH_F5_SSADH_GabD"/>
    <property type="match status" value="1"/>
</dbReference>
<feature type="active site" evidence="3">
    <location>
        <position position="256"/>
    </location>
</feature>
<accession>A0A1H4HHY6</accession>
<keyword evidence="7" id="KW-1185">Reference proteome</keyword>
<evidence type="ECO:0000256" key="1">
    <source>
        <dbReference type="ARBA" id="ARBA00009986"/>
    </source>
</evidence>
<evidence type="ECO:0000256" key="2">
    <source>
        <dbReference type="ARBA" id="ARBA00023002"/>
    </source>
</evidence>
<evidence type="ECO:0000256" key="4">
    <source>
        <dbReference type="RuleBase" id="RU003345"/>
    </source>
</evidence>
<comment type="similarity">
    <text evidence="1 4">Belongs to the aldehyde dehydrogenase family.</text>
</comment>
<dbReference type="PANTHER" id="PTHR43353">
    <property type="entry name" value="SUCCINATE-SEMIALDEHYDE DEHYDROGENASE, MITOCHONDRIAL"/>
    <property type="match status" value="1"/>
</dbReference>
<dbReference type="PROSITE" id="PS00070">
    <property type="entry name" value="ALDEHYDE_DEHYDR_CYS"/>
    <property type="match status" value="1"/>
</dbReference>
<dbReference type="Gene3D" id="3.40.309.10">
    <property type="entry name" value="Aldehyde Dehydrogenase, Chain A, domain 2"/>
    <property type="match status" value="1"/>
</dbReference>
<dbReference type="OrthoDB" id="6187633at2"/>
<dbReference type="PANTHER" id="PTHR43353:SF5">
    <property type="entry name" value="SUCCINATE-SEMIALDEHYDE DEHYDROGENASE, MITOCHONDRIAL"/>
    <property type="match status" value="1"/>
</dbReference>
<dbReference type="InterPro" id="IPR016162">
    <property type="entry name" value="Ald_DH_N"/>
</dbReference>
<feature type="domain" description="Aldehyde dehydrogenase" evidence="5">
    <location>
        <begin position="19"/>
        <end position="477"/>
    </location>
</feature>
<dbReference type="InterPro" id="IPR015590">
    <property type="entry name" value="Aldehyde_DH_dom"/>
</dbReference>
<dbReference type="AlphaFoldDB" id="A0A1H4HHY6"/>
<dbReference type="FunFam" id="3.40.309.10:FF:000004">
    <property type="entry name" value="Succinate-semialdehyde dehydrogenase I"/>
    <property type="match status" value="1"/>
</dbReference>
<dbReference type="InterPro" id="IPR016160">
    <property type="entry name" value="Ald_DH_CS_CYS"/>
</dbReference>
<dbReference type="RefSeq" id="WP_090537024.1">
    <property type="nucleotide sequence ID" value="NZ_FNRQ01000009.1"/>
</dbReference>
<dbReference type="Proteomes" id="UP000198638">
    <property type="component" value="Unassembled WGS sequence"/>
</dbReference>
<dbReference type="InterPro" id="IPR050740">
    <property type="entry name" value="Aldehyde_DH_Superfamily"/>
</dbReference>
<dbReference type="InterPro" id="IPR016163">
    <property type="entry name" value="Ald_DH_C"/>
</dbReference>
<organism evidence="6 7">
    <name type="scientific">Paraburkholderia sartisoli</name>
    <dbReference type="NCBI Taxonomy" id="83784"/>
    <lineage>
        <taxon>Bacteria</taxon>
        <taxon>Pseudomonadati</taxon>
        <taxon>Pseudomonadota</taxon>
        <taxon>Betaproteobacteria</taxon>
        <taxon>Burkholderiales</taxon>
        <taxon>Burkholderiaceae</taxon>
        <taxon>Paraburkholderia</taxon>
    </lineage>
</organism>
<protein>
    <submittedName>
        <fullName evidence="6">Succinate semialdehyde dehydrogenase</fullName>
    </submittedName>
</protein>
<sequence length="510" mass="54386">MLLGHPVLFKSLCYVDGRWVHSASAASVAVQNPANQEVLGHVPMLDASQITAAVDAAQRAFPTWRWLPVARRSTLLLRWHELILRHQHDLAAILSLEQGKPLAEARGEIAYGASFVEWFAHEVRRLNGRTIPTHIDGAQLGTVIEPVGVAALITPWNFPCAMITRKAAAALAAGCTVVVKPAHETPFSALALAQLAEEAGFPAGVFNVVLGEPQMAMETLVRDTRVRSVSFTGSTRVGALVMQTAAQSCIRKTALELGGNAPFIVTEDADLDQAVRVAVAAKFQTSGQDCCAANRIFVARPLYEAFVTQYSEAVKALRVGSAFEADVDVGPLMHQAAFDTTAQRVADARAKGARITAGGAAHERGGWFFEPTVVADAAPGMRIYDEENFAPISAVSPFDSLDEVIERANDTEYGLAAYVCAKDLNTVFQLIRRLDFAMVSVNGAKFTGAPIPFGGIKSSGLGREGGAEGFEPFVETRYFCLGQLGLPVTDSLPAHRIAAATTAVATTTTA</sequence>
<dbReference type="Gene3D" id="3.40.605.10">
    <property type="entry name" value="Aldehyde Dehydrogenase, Chain A, domain 1"/>
    <property type="match status" value="1"/>
</dbReference>
<evidence type="ECO:0000256" key="3">
    <source>
        <dbReference type="PROSITE-ProRule" id="PRU10007"/>
    </source>
</evidence>
<evidence type="ECO:0000313" key="6">
    <source>
        <dbReference type="EMBL" id="SEB21477.1"/>
    </source>
</evidence>
<reference evidence="7" key="1">
    <citation type="submission" date="2016-10" db="EMBL/GenBank/DDBJ databases">
        <authorList>
            <person name="Varghese N."/>
            <person name="Submissions S."/>
        </authorList>
    </citation>
    <scope>NUCLEOTIDE SEQUENCE [LARGE SCALE GENOMIC DNA]</scope>
    <source>
        <strain evidence="7">LMG 24000</strain>
    </source>
</reference>
<name>A0A1H4HHY6_9BURK</name>
<proteinExistence type="inferred from homology"/>
<keyword evidence="2 4" id="KW-0560">Oxidoreductase</keyword>
<dbReference type="STRING" id="83784.SAMN05192564_109111"/>
<dbReference type="EMBL" id="FNRQ01000009">
    <property type="protein sequence ID" value="SEB21477.1"/>
    <property type="molecule type" value="Genomic_DNA"/>
</dbReference>
<dbReference type="FunFam" id="3.40.605.10:FF:000005">
    <property type="entry name" value="Succinate-semialdehyde dehydrogenase I"/>
    <property type="match status" value="1"/>
</dbReference>
<dbReference type="Pfam" id="PF00171">
    <property type="entry name" value="Aldedh"/>
    <property type="match status" value="1"/>
</dbReference>